<keyword evidence="1" id="KW-0472">Membrane</keyword>
<sequence>MPDADEKKCGFSRRTPRRPESAFLSFFFSVLYAFSFYRSGSPLHVFNFSPFESSFGRHKDEGDAVGDGRRLIFAKKHHYIHE</sequence>
<reference evidence="2 3" key="1">
    <citation type="submission" date="2023-03" db="EMBL/GenBank/DDBJ databases">
        <title>High recombination rates correlate with genetic variation in Cardiocondyla obscurior ants.</title>
        <authorList>
            <person name="Errbii M."/>
        </authorList>
    </citation>
    <scope>NUCLEOTIDE SEQUENCE [LARGE SCALE GENOMIC DNA]</scope>
    <source>
        <strain evidence="2">Alpha-2009</strain>
        <tissue evidence="2">Whole body</tissue>
    </source>
</reference>
<dbReference type="EMBL" id="JADYXP020000016">
    <property type="protein sequence ID" value="KAL0107633.1"/>
    <property type="molecule type" value="Genomic_DNA"/>
</dbReference>
<keyword evidence="3" id="KW-1185">Reference proteome</keyword>
<keyword evidence="1" id="KW-1133">Transmembrane helix</keyword>
<feature type="transmembrane region" description="Helical" evidence="1">
    <location>
        <begin position="21"/>
        <end position="40"/>
    </location>
</feature>
<protein>
    <recommendedName>
        <fullName evidence="4">Transmembrane protein</fullName>
    </recommendedName>
</protein>
<evidence type="ECO:0000313" key="2">
    <source>
        <dbReference type="EMBL" id="KAL0107633.1"/>
    </source>
</evidence>
<comment type="caution">
    <text evidence="2">The sequence shown here is derived from an EMBL/GenBank/DDBJ whole genome shotgun (WGS) entry which is preliminary data.</text>
</comment>
<organism evidence="2 3">
    <name type="scientific">Cardiocondyla obscurior</name>
    <dbReference type="NCBI Taxonomy" id="286306"/>
    <lineage>
        <taxon>Eukaryota</taxon>
        <taxon>Metazoa</taxon>
        <taxon>Ecdysozoa</taxon>
        <taxon>Arthropoda</taxon>
        <taxon>Hexapoda</taxon>
        <taxon>Insecta</taxon>
        <taxon>Pterygota</taxon>
        <taxon>Neoptera</taxon>
        <taxon>Endopterygota</taxon>
        <taxon>Hymenoptera</taxon>
        <taxon>Apocrita</taxon>
        <taxon>Aculeata</taxon>
        <taxon>Formicoidea</taxon>
        <taxon>Formicidae</taxon>
        <taxon>Myrmicinae</taxon>
        <taxon>Cardiocondyla</taxon>
    </lineage>
</organism>
<evidence type="ECO:0000256" key="1">
    <source>
        <dbReference type="SAM" id="Phobius"/>
    </source>
</evidence>
<proteinExistence type="predicted"/>
<dbReference type="Proteomes" id="UP001430953">
    <property type="component" value="Unassembled WGS sequence"/>
</dbReference>
<name>A0AAW2EY99_9HYME</name>
<evidence type="ECO:0008006" key="4">
    <source>
        <dbReference type="Google" id="ProtNLM"/>
    </source>
</evidence>
<evidence type="ECO:0000313" key="3">
    <source>
        <dbReference type="Proteomes" id="UP001430953"/>
    </source>
</evidence>
<gene>
    <name evidence="2" type="ORF">PUN28_014734</name>
</gene>
<accession>A0AAW2EY99</accession>
<keyword evidence="1" id="KW-0812">Transmembrane</keyword>
<dbReference type="AlphaFoldDB" id="A0AAW2EY99"/>